<gene>
    <name evidence="2" type="ORF">RNB18_12310</name>
</gene>
<dbReference type="RefSeq" id="WP_311714138.1">
    <property type="nucleotide sequence ID" value="NZ_JAVREZ010000003.1"/>
</dbReference>
<reference evidence="3" key="1">
    <citation type="submission" date="2023-07" db="EMBL/GenBank/DDBJ databases">
        <title>30 novel species of actinomycetes from the DSMZ collection.</title>
        <authorList>
            <person name="Nouioui I."/>
        </authorList>
    </citation>
    <scope>NUCLEOTIDE SEQUENCE [LARGE SCALE GENOMIC DNA]</scope>
    <source>
        <strain evidence="3">DSM 41640</strain>
    </source>
</reference>
<feature type="transmembrane region" description="Helical" evidence="1">
    <location>
        <begin position="350"/>
        <end position="373"/>
    </location>
</feature>
<proteinExistence type="predicted"/>
<keyword evidence="1" id="KW-0472">Membrane</keyword>
<feature type="transmembrane region" description="Helical" evidence="1">
    <location>
        <begin position="319"/>
        <end position="338"/>
    </location>
</feature>
<accession>A0ABU2V5X2</accession>
<comment type="caution">
    <text evidence="2">The sequence shown here is derived from an EMBL/GenBank/DDBJ whole genome shotgun (WGS) entry which is preliminary data.</text>
</comment>
<dbReference type="EMBL" id="JAVREZ010000003">
    <property type="protein sequence ID" value="MDT0480960.1"/>
    <property type="molecule type" value="Genomic_DNA"/>
</dbReference>
<protein>
    <submittedName>
        <fullName evidence="2">Uncharacterized protein</fullName>
    </submittedName>
</protein>
<evidence type="ECO:0000313" key="3">
    <source>
        <dbReference type="Proteomes" id="UP001183824"/>
    </source>
</evidence>
<keyword evidence="3" id="KW-1185">Reference proteome</keyword>
<feature type="transmembrane region" description="Helical" evidence="1">
    <location>
        <begin position="259"/>
        <end position="279"/>
    </location>
</feature>
<sequence>MNGKVRALLPCKRYSGEFKQKGFRIPKRGWQKRLVSSCTDAREAAQEKGISDWLSMRQKRRAASNIREAEVLLRWLTDKEQERETSRDVVARRNEASRDVVARGRAASWRQRKSAHVAALQAQLDKIEARGLSPGNQQLADKAHSLLKAARDASEDRSFWAWLTGAAVDRASSNVHQAEVLLLQLTPDHELAWRGAVVLTQGRHHLGAEDPRLALLEGHLRENSFSLDKRFKDLAASVLYGANSVEETEISRVRSFRNILLLTFIATTIISGIFVLMGYREPAGIPAKLCFNPPNPLPNDLDNTKMVCPIGSTPSGGSLLLVAVVGMTAAALAGAASVRKIQGTSMPYMVPLGLLLLRLPIGALSAVLGLILIRGEFIPGLSALDNSAQIVGWAVVFGIGQESLTRMIDRQGNAVLENVKGSWRGFGTSSPVAPTPLVSMNGHDGAVVEPPG</sequence>
<evidence type="ECO:0000256" key="1">
    <source>
        <dbReference type="SAM" id="Phobius"/>
    </source>
</evidence>
<evidence type="ECO:0000313" key="2">
    <source>
        <dbReference type="EMBL" id="MDT0480960.1"/>
    </source>
</evidence>
<keyword evidence="1" id="KW-1133">Transmembrane helix</keyword>
<name>A0ABU2V5X2_9ACTN</name>
<organism evidence="2 3">
    <name type="scientific">Streptomyces doebereineriae</name>
    <dbReference type="NCBI Taxonomy" id="3075528"/>
    <lineage>
        <taxon>Bacteria</taxon>
        <taxon>Bacillati</taxon>
        <taxon>Actinomycetota</taxon>
        <taxon>Actinomycetes</taxon>
        <taxon>Kitasatosporales</taxon>
        <taxon>Streptomycetaceae</taxon>
        <taxon>Streptomyces</taxon>
    </lineage>
</organism>
<keyword evidence="1" id="KW-0812">Transmembrane</keyword>
<dbReference type="Proteomes" id="UP001183824">
    <property type="component" value="Unassembled WGS sequence"/>
</dbReference>